<dbReference type="PANTHER" id="PTHR34997:SF16">
    <property type="entry name" value="LYSM DOMAIN-CONTAINING PROTEIN"/>
    <property type="match status" value="1"/>
</dbReference>
<dbReference type="Proteomes" id="UP000326565">
    <property type="component" value="Unassembled WGS sequence"/>
</dbReference>
<evidence type="ECO:0000256" key="1">
    <source>
        <dbReference type="ARBA" id="ARBA00022669"/>
    </source>
</evidence>
<organism evidence="4 5">
    <name type="scientific">Aspergillus leporis</name>
    <dbReference type="NCBI Taxonomy" id="41062"/>
    <lineage>
        <taxon>Eukaryota</taxon>
        <taxon>Fungi</taxon>
        <taxon>Dikarya</taxon>
        <taxon>Ascomycota</taxon>
        <taxon>Pezizomycotina</taxon>
        <taxon>Eurotiomycetes</taxon>
        <taxon>Eurotiomycetidae</taxon>
        <taxon>Eurotiales</taxon>
        <taxon>Aspergillaceae</taxon>
        <taxon>Aspergillus</taxon>
        <taxon>Aspergillus subgen. Circumdati</taxon>
    </lineage>
</organism>
<dbReference type="AlphaFoldDB" id="A0A5N5WIU3"/>
<keyword evidence="1" id="KW-0147">Chitin-binding</keyword>
<keyword evidence="5" id="KW-1185">Reference proteome</keyword>
<dbReference type="CDD" id="cd00118">
    <property type="entry name" value="LysM"/>
    <property type="match status" value="1"/>
</dbReference>
<reference evidence="4 5" key="1">
    <citation type="submission" date="2019-04" db="EMBL/GenBank/DDBJ databases">
        <title>Friends and foes A comparative genomics study of 23 Aspergillus species from section Flavi.</title>
        <authorList>
            <consortium name="DOE Joint Genome Institute"/>
            <person name="Kjaerbolling I."/>
            <person name="Vesth T."/>
            <person name="Frisvad J.C."/>
            <person name="Nybo J.L."/>
            <person name="Theobald S."/>
            <person name="Kildgaard S."/>
            <person name="Isbrandt T."/>
            <person name="Kuo A."/>
            <person name="Sato A."/>
            <person name="Lyhne E.K."/>
            <person name="Kogle M.E."/>
            <person name="Wiebenga A."/>
            <person name="Kun R.S."/>
            <person name="Lubbers R.J."/>
            <person name="Makela M.R."/>
            <person name="Barry K."/>
            <person name="Chovatia M."/>
            <person name="Clum A."/>
            <person name="Daum C."/>
            <person name="Haridas S."/>
            <person name="He G."/>
            <person name="LaButti K."/>
            <person name="Lipzen A."/>
            <person name="Mondo S."/>
            <person name="Riley R."/>
            <person name="Salamov A."/>
            <person name="Simmons B.A."/>
            <person name="Magnuson J.K."/>
            <person name="Henrissat B."/>
            <person name="Mortensen U.H."/>
            <person name="Larsen T.O."/>
            <person name="Devries R.P."/>
            <person name="Grigoriev I.V."/>
            <person name="Machida M."/>
            <person name="Baker S.E."/>
            <person name="Andersen M.R."/>
        </authorList>
    </citation>
    <scope>NUCLEOTIDE SEQUENCE [LARGE SCALE GENOMIC DNA]</scope>
    <source>
        <strain evidence="4 5">CBS 151.66</strain>
    </source>
</reference>
<keyword evidence="2" id="KW-0843">Virulence</keyword>
<dbReference type="InterPro" id="IPR036779">
    <property type="entry name" value="LysM_dom_sf"/>
</dbReference>
<dbReference type="OrthoDB" id="1046782at2759"/>
<dbReference type="PROSITE" id="PS51782">
    <property type="entry name" value="LYSM"/>
    <property type="match status" value="1"/>
</dbReference>
<proteinExistence type="predicted"/>
<name>A0A5N5WIU3_9EURO</name>
<dbReference type="InterPro" id="IPR018392">
    <property type="entry name" value="LysM"/>
</dbReference>
<dbReference type="PANTHER" id="PTHR34997">
    <property type="entry name" value="AM15"/>
    <property type="match status" value="1"/>
</dbReference>
<accession>A0A5N5WIU3</accession>
<protein>
    <recommendedName>
        <fullName evidence="3">LysM domain-containing protein</fullName>
    </recommendedName>
</protein>
<dbReference type="Gene3D" id="3.10.350.10">
    <property type="entry name" value="LysM domain"/>
    <property type="match status" value="2"/>
</dbReference>
<gene>
    <name evidence="4" type="ORF">BDV29DRAFT_162320</name>
</gene>
<evidence type="ECO:0000259" key="3">
    <source>
        <dbReference type="PROSITE" id="PS51782"/>
    </source>
</evidence>
<dbReference type="InterPro" id="IPR052210">
    <property type="entry name" value="LysM1-like"/>
</dbReference>
<dbReference type="SMART" id="SM00257">
    <property type="entry name" value="LysM"/>
    <property type="match status" value="2"/>
</dbReference>
<feature type="domain" description="LysM" evidence="3">
    <location>
        <begin position="6"/>
        <end position="52"/>
    </location>
</feature>
<dbReference type="EMBL" id="ML732389">
    <property type="protein sequence ID" value="KAB8068491.1"/>
    <property type="molecule type" value="Genomic_DNA"/>
</dbReference>
<dbReference type="Pfam" id="PF01476">
    <property type="entry name" value="LysM"/>
    <property type="match status" value="1"/>
</dbReference>
<dbReference type="SUPFAM" id="SSF54106">
    <property type="entry name" value="LysM domain"/>
    <property type="match status" value="1"/>
</dbReference>
<evidence type="ECO:0000313" key="5">
    <source>
        <dbReference type="Proteomes" id="UP000326565"/>
    </source>
</evidence>
<evidence type="ECO:0000313" key="4">
    <source>
        <dbReference type="EMBL" id="KAB8068491.1"/>
    </source>
</evidence>
<evidence type="ECO:0000256" key="2">
    <source>
        <dbReference type="ARBA" id="ARBA00023026"/>
    </source>
</evidence>
<sequence>MCVSNVTNTAQKGDTCDSLALKYKVSSAAIQIGNPTLINNCTVLMPGRELCMPFICDVQYTVKGGDTWLSIEWANRPMVAFGTVQKYNSWLNSECTNLQSTRPIHGSVIYLSPLAGTHNSTGTVPATDGNSGGASSSEYSVVVIGAPANAMVANGITSLCGKLYTAHHGDSCAAIRVKQGIPSSHFMAVNPSLKSSCDGSLWSPGHPECSSSTSLDYQS</sequence>
<dbReference type="GO" id="GO:0008061">
    <property type="term" value="F:chitin binding"/>
    <property type="evidence" value="ECO:0007669"/>
    <property type="project" value="UniProtKB-KW"/>
</dbReference>